<reference evidence="2" key="2">
    <citation type="submission" date="2015-01" db="EMBL/GenBank/DDBJ databases">
        <title>Evolutionary Origins and Diversification of the Mycorrhizal Mutualists.</title>
        <authorList>
            <consortium name="DOE Joint Genome Institute"/>
            <consortium name="Mycorrhizal Genomics Consortium"/>
            <person name="Kohler A."/>
            <person name="Kuo A."/>
            <person name="Nagy L.G."/>
            <person name="Floudas D."/>
            <person name="Copeland A."/>
            <person name="Barry K.W."/>
            <person name="Cichocki N."/>
            <person name="Veneault-Fourrey C."/>
            <person name="LaButti K."/>
            <person name="Lindquist E.A."/>
            <person name="Lipzen A."/>
            <person name="Lundell T."/>
            <person name="Morin E."/>
            <person name="Murat C."/>
            <person name="Riley R."/>
            <person name="Ohm R."/>
            <person name="Sun H."/>
            <person name="Tunlid A."/>
            <person name="Henrissat B."/>
            <person name="Grigoriev I.V."/>
            <person name="Hibbett D.S."/>
            <person name="Martin F."/>
        </authorList>
    </citation>
    <scope>NUCLEOTIDE SEQUENCE [LARGE SCALE GENOMIC DNA]</scope>
    <source>
        <strain evidence="2">Zn</strain>
    </source>
</reference>
<dbReference type="HOGENOM" id="CLU_106807_0_0_1"/>
<dbReference type="OrthoDB" id="5413269at2759"/>
<dbReference type="Proteomes" id="UP000054321">
    <property type="component" value="Unassembled WGS sequence"/>
</dbReference>
<name>A0A0C3D562_OIDMZ</name>
<evidence type="ECO:0000313" key="1">
    <source>
        <dbReference type="EMBL" id="KIM97032.1"/>
    </source>
</evidence>
<keyword evidence="2" id="KW-1185">Reference proteome</keyword>
<gene>
    <name evidence="1" type="ORF">OIDMADRAFT_58573</name>
</gene>
<organism evidence="1 2">
    <name type="scientific">Oidiodendron maius (strain Zn)</name>
    <dbReference type="NCBI Taxonomy" id="913774"/>
    <lineage>
        <taxon>Eukaryota</taxon>
        <taxon>Fungi</taxon>
        <taxon>Dikarya</taxon>
        <taxon>Ascomycota</taxon>
        <taxon>Pezizomycotina</taxon>
        <taxon>Leotiomycetes</taxon>
        <taxon>Leotiomycetes incertae sedis</taxon>
        <taxon>Myxotrichaceae</taxon>
        <taxon>Oidiodendron</taxon>
    </lineage>
</organism>
<dbReference type="EMBL" id="KN832883">
    <property type="protein sequence ID" value="KIM97032.1"/>
    <property type="molecule type" value="Genomic_DNA"/>
</dbReference>
<proteinExistence type="predicted"/>
<evidence type="ECO:0000313" key="2">
    <source>
        <dbReference type="Proteomes" id="UP000054321"/>
    </source>
</evidence>
<dbReference type="AlphaFoldDB" id="A0A0C3D562"/>
<protein>
    <submittedName>
        <fullName evidence="1">Uncharacterized protein</fullName>
    </submittedName>
</protein>
<dbReference type="InParanoid" id="A0A0C3D562"/>
<sequence>MSPHYTISVENKRGMNTNYAFFMEPPQFTGDAQPWMNVWFTSYVPYNASFEISTGVDFYAWIGTVPTAPAPGVVVNSGMNLLANLGTTTGPGSTFDKTIIDSFPTISEISPTARPGSFEIDTGTGFSVPNNTYLLGLAKVNNRGQVAPVASMAPGNNMKVQVAPKMKSFVSESHQIAGEIVDYSSTTRAGATIDFTSGEGHGKLYARVVQTTDGRFTVGYHDRFS</sequence>
<reference evidence="1 2" key="1">
    <citation type="submission" date="2014-04" db="EMBL/GenBank/DDBJ databases">
        <authorList>
            <consortium name="DOE Joint Genome Institute"/>
            <person name="Kuo A."/>
            <person name="Martino E."/>
            <person name="Perotto S."/>
            <person name="Kohler A."/>
            <person name="Nagy L.G."/>
            <person name="Floudas D."/>
            <person name="Copeland A."/>
            <person name="Barry K.W."/>
            <person name="Cichocki N."/>
            <person name="Veneault-Fourrey C."/>
            <person name="LaButti K."/>
            <person name="Lindquist E.A."/>
            <person name="Lipzen A."/>
            <person name="Lundell T."/>
            <person name="Morin E."/>
            <person name="Murat C."/>
            <person name="Sun H."/>
            <person name="Tunlid A."/>
            <person name="Henrissat B."/>
            <person name="Grigoriev I.V."/>
            <person name="Hibbett D.S."/>
            <person name="Martin F."/>
            <person name="Nordberg H.P."/>
            <person name="Cantor M.N."/>
            <person name="Hua S.X."/>
        </authorList>
    </citation>
    <scope>NUCLEOTIDE SEQUENCE [LARGE SCALE GENOMIC DNA]</scope>
    <source>
        <strain evidence="1 2">Zn</strain>
    </source>
</reference>
<dbReference type="STRING" id="913774.A0A0C3D562"/>
<accession>A0A0C3D562</accession>